<feature type="compositionally biased region" description="Basic and acidic residues" evidence="6">
    <location>
        <begin position="37"/>
        <end position="51"/>
    </location>
</feature>
<feature type="compositionally biased region" description="Low complexity" evidence="6">
    <location>
        <begin position="191"/>
        <end position="206"/>
    </location>
</feature>
<keyword evidence="10" id="KW-1185">Reference proteome</keyword>
<dbReference type="GO" id="GO:0006270">
    <property type="term" value="P:DNA replication initiation"/>
    <property type="evidence" value="ECO:0007669"/>
    <property type="project" value="TreeGrafter"/>
</dbReference>
<gene>
    <name evidence="9" type="ORF">A1O5_07984</name>
</gene>
<name>W9XF92_9EURO</name>
<feature type="compositionally biased region" description="Basic residues" evidence="6">
    <location>
        <begin position="10"/>
        <end position="25"/>
    </location>
</feature>
<evidence type="ECO:0000313" key="9">
    <source>
        <dbReference type="EMBL" id="EXJ69049.1"/>
    </source>
</evidence>
<reference evidence="9 10" key="1">
    <citation type="submission" date="2013-03" db="EMBL/GenBank/DDBJ databases">
        <title>The Genome Sequence of Cladophialophora psammophila CBS 110553.</title>
        <authorList>
            <consortium name="The Broad Institute Genomics Platform"/>
            <person name="Cuomo C."/>
            <person name="de Hoog S."/>
            <person name="Gorbushina A."/>
            <person name="Walker B."/>
            <person name="Young S.K."/>
            <person name="Zeng Q."/>
            <person name="Gargeya S."/>
            <person name="Fitzgerald M."/>
            <person name="Haas B."/>
            <person name="Abouelleil A."/>
            <person name="Allen A.W."/>
            <person name="Alvarado L."/>
            <person name="Arachchi H.M."/>
            <person name="Berlin A.M."/>
            <person name="Chapman S.B."/>
            <person name="Gainer-Dewar J."/>
            <person name="Goldberg J."/>
            <person name="Griggs A."/>
            <person name="Gujja S."/>
            <person name="Hansen M."/>
            <person name="Howarth C."/>
            <person name="Imamovic A."/>
            <person name="Ireland A."/>
            <person name="Larimer J."/>
            <person name="McCowan C."/>
            <person name="Murphy C."/>
            <person name="Pearson M."/>
            <person name="Poon T.W."/>
            <person name="Priest M."/>
            <person name="Roberts A."/>
            <person name="Saif S."/>
            <person name="Shea T."/>
            <person name="Sisk P."/>
            <person name="Sykes S."/>
            <person name="Wortman J."/>
            <person name="Nusbaum C."/>
            <person name="Birren B."/>
        </authorList>
    </citation>
    <scope>NUCLEOTIDE SEQUENCE [LARGE SCALE GENOMIC DNA]</scope>
    <source>
        <strain evidence="9 10">CBS 110553</strain>
    </source>
</reference>
<dbReference type="EMBL" id="AMGX01000012">
    <property type="protein sequence ID" value="EXJ69049.1"/>
    <property type="molecule type" value="Genomic_DNA"/>
</dbReference>
<keyword evidence="4" id="KW-0238">DNA-binding</keyword>
<proteinExistence type="inferred from homology"/>
<keyword evidence="3" id="KW-0235">DNA replication</keyword>
<feature type="compositionally biased region" description="Polar residues" evidence="6">
    <location>
        <begin position="26"/>
        <end position="36"/>
    </location>
</feature>
<feature type="domain" description="Orc1-like AAA ATPase" evidence="7">
    <location>
        <begin position="375"/>
        <end position="546"/>
    </location>
</feature>
<dbReference type="GO" id="GO:0003688">
    <property type="term" value="F:DNA replication origin binding"/>
    <property type="evidence" value="ECO:0007669"/>
    <property type="project" value="TreeGrafter"/>
</dbReference>
<dbReference type="InterPro" id="IPR041664">
    <property type="entry name" value="AAA_16"/>
</dbReference>
<dbReference type="PANTHER" id="PTHR12087">
    <property type="entry name" value="ORIGIN RECOGNITION COMPLEX SUBUNIT 4"/>
    <property type="match status" value="1"/>
</dbReference>
<evidence type="ECO:0000259" key="7">
    <source>
        <dbReference type="Pfam" id="PF13191"/>
    </source>
</evidence>
<evidence type="ECO:0000256" key="1">
    <source>
        <dbReference type="ARBA" id="ARBA00004123"/>
    </source>
</evidence>
<dbReference type="PANTHER" id="PTHR12087:SF0">
    <property type="entry name" value="ORIGIN RECOGNITION COMPLEX SUBUNIT 4"/>
    <property type="match status" value="1"/>
</dbReference>
<evidence type="ECO:0000256" key="4">
    <source>
        <dbReference type="ARBA" id="ARBA00023125"/>
    </source>
</evidence>
<dbReference type="AlphaFoldDB" id="W9XF92"/>
<evidence type="ECO:0000256" key="3">
    <source>
        <dbReference type="ARBA" id="ARBA00022705"/>
    </source>
</evidence>
<dbReference type="Pfam" id="PF13191">
    <property type="entry name" value="AAA_16"/>
    <property type="match status" value="1"/>
</dbReference>
<protein>
    <submittedName>
        <fullName evidence="9">Uncharacterized protein</fullName>
    </submittedName>
</protein>
<dbReference type="Gene3D" id="3.40.50.300">
    <property type="entry name" value="P-loop containing nucleotide triphosphate hydrolases"/>
    <property type="match status" value="1"/>
</dbReference>
<evidence type="ECO:0000256" key="6">
    <source>
        <dbReference type="SAM" id="MobiDB-lite"/>
    </source>
</evidence>
<feature type="compositionally biased region" description="Basic and acidic residues" evidence="6">
    <location>
        <begin position="241"/>
        <end position="251"/>
    </location>
</feature>
<dbReference type="STRING" id="1182543.W9XF92"/>
<feature type="compositionally biased region" description="Basic and acidic residues" evidence="6">
    <location>
        <begin position="117"/>
        <end position="147"/>
    </location>
</feature>
<dbReference type="RefSeq" id="XP_007746759.1">
    <property type="nucleotide sequence ID" value="XM_007748569.1"/>
</dbReference>
<dbReference type="SUPFAM" id="SSF52540">
    <property type="entry name" value="P-loop containing nucleoside triphosphate hydrolases"/>
    <property type="match status" value="1"/>
</dbReference>
<dbReference type="InterPro" id="IPR032705">
    <property type="entry name" value="ORC4_C"/>
</dbReference>
<feature type="compositionally biased region" description="Polar residues" evidence="6">
    <location>
        <begin position="309"/>
        <end position="331"/>
    </location>
</feature>
<dbReference type="OrthoDB" id="343623at2759"/>
<evidence type="ECO:0000256" key="2">
    <source>
        <dbReference type="ARBA" id="ARBA00005334"/>
    </source>
</evidence>
<dbReference type="InterPro" id="IPR016527">
    <property type="entry name" value="ORC4"/>
</dbReference>
<dbReference type="InterPro" id="IPR027417">
    <property type="entry name" value="P-loop_NTPase"/>
</dbReference>
<comment type="subcellular location">
    <subcellularLocation>
        <location evidence="1">Nucleus</location>
    </subcellularLocation>
</comment>
<evidence type="ECO:0000313" key="10">
    <source>
        <dbReference type="Proteomes" id="UP000019471"/>
    </source>
</evidence>
<organism evidence="9 10">
    <name type="scientific">Cladophialophora psammophila CBS 110553</name>
    <dbReference type="NCBI Taxonomy" id="1182543"/>
    <lineage>
        <taxon>Eukaryota</taxon>
        <taxon>Fungi</taxon>
        <taxon>Dikarya</taxon>
        <taxon>Ascomycota</taxon>
        <taxon>Pezizomycotina</taxon>
        <taxon>Eurotiomycetes</taxon>
        <taxon>Chaetothyriomycetidae</taxon>
        <taxon>Chaetothyriales</taxon>
        <taxon>Herpotrichiellaceae</taxon>
        <taxon>Cladophialophora</taxon>
    </lineage>
</organism>
<evidence type="ECO:0000256" key="5">
    <source>
        <dbReference type="ARBA" id="ARBA00023242"/>
    </source>
</evidence>
<dbReference type="GeneID" id="19192686"/>
<feature type="domain" description="Origin recognition complex subunit 4 C-terminal" evidence="8">
    <location>
        <begin position="585"/>
        <end position="819"/>
    </location>
</feature>
<evidence type="ECO:0000259" key="8">
    <source>
        <dbReference type="Pfam" id="PF14629"/>
    </source>
</evidence>
<dbReference type="Pfam" id="PF14629">
    <property type="entry name" value="ORC4_C"/>
    <property type="match status" value="1"/>
</dbReference>
<comment type="caution">
    <text evidence="9">The sequence shown here is derived from an EMBL/GenBank/DDBJ whole genome shotgun (WGS) entry which is preliminary data.</text>
</comment>
<keyword evidence="5" id="KW-0539">Nucleus</keyword>
<dbReference type="Proteomes" id="UP000019471">
    <property type="component" value="Unassembled WGS sequence"/>
</dbReference>
<dbReference type="HOGENOM" id="CLU_007115_1_1_1"/>
<dbReference type="eggNOG" id="KOG2228">
    <property type="taxonomic scope" value="Eukaryota"/>
</dbReference>
<accession>W9XF92</accession>
<sequence>MDTFDPSPRASKRRRTGTYATKRRTLASSSAQSVQEIQREAKADKSNEGPRRGPKQNALSIEDEQAGASKEDTVEPEDEEQVAEDKPRRSSARRTKAIDAIAEPMTNAATNSPAGNKRIDQDAKEGAEDRRPDLHAPAADDEHKEEENMTSTRPRSSTRIRRPSRRLELAAAESPIKASKRRKRGAEETQAESVSSKPVPVAASTSILSPQTKGILTPSRHDRGGRSGPRKSVAFEGTVDDDQRQIEEQLGFKDIAPSSKKKSKHLDDIEVAKPAGDQGDPLEDALEHAYSPSGDGDPEDDGPFLEESLNLNDIISSSQLSDIPPSGNTPTHVAEDEDPHLTAIKLQILSRIIDDTYNDALSCSPSPVPSHLQAQHTALHALLTATITSGESNSLLLLGSRGCGKSLLIRHALTDLRKTHGGDFHVVKLNGFFQTDDKLALREIWRQLGREMAVPEDETGEVSSYADTMASLLSLLSHPEELAADPDSVILDDSKGERNVEAVNHASKSVIFVLDEFDLFTTHPRQTLLYNLFDIAQARKAPIAVIGCSTRMDVVECLEKRVKSRFSHRWLHIPSVKSLVALEEVVRGILCLAVQGKQALGVTKEDLDWRLKWNAYIETQVLPASTTQALMKKIFYSTKSVPELLAALYIPIASLSIPAEQEIGVDNRAQSHNSPPNIVDATISPPSLLNILSHLPILHLSLLVSAARLETIYDATPTNFTLVHKQYTELLTRSKLQRSSSFSFTKAGGPLTGTGLRSWSKDTARAAWEDLAQWQLIVPHSGMVNAGGAGKLGDERLGGDGITTRMFRVDVTLDEIAWVIKKKFGAASAGETLTKWCKEV</sequence>
<comment type="similarity">
    <text evidence="2">Belongs to the ORC4 family.</text>
</comment>
<dbReference type="GO" id="GO:0005664">
    <property type="term" value="C:nuclear origin of replication recognition complex"/>
    <property type="evidence" value="ECO:0007669"/>
    <property type="project" value="TreeGrafter"/>
</dbReference>
<feature type="region of interest" description="Disordered" evidence="6">
    <location>
        <begin position="1"/>
        <end position="338"/>
    </location>
</feature>